<organism evidence="2 3">
    <name type="scientific">Ditylenchus dipsaci</name>
    <dbReference type="NCBI Taxonomy" id="166011"/>
    <lineage>
        <taxon>Eukaryota</taxon>
        <taxon>Metazoa</taxon>
        <taxon>Ecdysozoa</taxon>
        <taxon>Nematoda</taxon>
        <taxon>Chromadorea</taxon>
        <taxon>Rhabditida</taxon>
        <taxon>Tylenchina</taxon>
        <taxon>Tylenchomorpha</taxon>
        <taxon>Sphaerularioidea</taxon>
        <taxon>Anguinidae</taxon>
        <taxon>Anguininae</taxon>
        <taxon>Ditylenchus</taxon>
    </lineage>
</organism>
<name>A0A915CZX3_9BILA</name>
<evidence type="ECO:0000313" key="2">
    <source>
        <dbReference type="Proteomes" id="UP000887574"/>
    </source>
</evidence>
<feature type="signal peptide" evidence="1">
    <location>
        <begin position="1"/>
        <end position="21"/>
    </location>
</feature>
<feature type="chain" id="PRO_5037549787" evidence="1">
    <location>
        <begin position="22"/>
        <end position="70"/>
    </location>
</feature>
<protein>
    <submittedName>
        <fullName evidence="3">Uncharacterized protein</fullName>
    </submittedName>
</protein>
<evidence type="ECO:0000313" key="3">
    <source>
        <dbReference type="WBParaSite" id="jg14452"/>
    </source>
</evidence>
<evidence type="ECO:0000256" key="1">
    <source>
        <dbReference type="SAM" id="SignalP"/>
    </source>
</evidence>
<keyword evidence="2" id="KW-1185">Reference proteome</keyword>
<dbReference type="WBParaSite" id="jg14452">
    <property type="protein sequence ID" value="jg14452"/>
    <property type="gene ID" value="jg14452"/>
</dbReference>
<keyword evidence="1" id="KW-0732">Signal</keyword>
<accession>A0A915CZX3</accession>
<dbReference type="AlphaFoldDB" id="A0A915CZX3"/>
<sequence>MLKNYCLLILALCVVNIYCKGIQPADEQAPKNDKKVVGSNEEFGPSRAAHEAMFGKDVDDYPELPLLKRV</sequence>
<proteinExistence type="predicted"/>
<reference evidence="3" key="1">
    <citation type="submission" date="2022-11" db="UniProtKB">
        <authorList>
            <consortium name="WormBaseParasite"/>
        </authorList>
    </citation>
    <scope>IDENTIFICATION</scope>
</reference>
<dbReference type="Proteomes" id="UP000887574">
    <property type="component" value="Unplaced"/>
</dbReference>